<feature type="transmembrane region" description="Helical" evidence="1">
    <location>
        <begin position="12"/>
        <end position="30"/>
    </location>
</feature>
<dbReference type="Gene3D" id="3.40.390.10">
    <property type="entry name" value="Collagenase (Catalytic Domain)"/>
    <property type="match status" value="1"/>
</dbReference>
<dbReference type="GeneID" id="111108541"/>
<dbReference type="InterPro" id="IPR024079">
    <property type="entry name" value="MetalloPept_cat_dom_sf"/>
</dbReference>
<sequence>MRIGGVTMEAVGLVVVVALLCLFHIVYVIFESEQGLSAKIGPGVSNKVLMRQRRQTPGEDYTYTLEILIVVDPAVFSWFISQSRPGTERDMTEEATNKTLRHYRRVFRGIKTRFVTSTVLSLNLVLVDIIIPENLSFPSPIPFMPSPRTLITAPEVLDTFRSWVNKTELPNHDHALLFTGTKILNEFETATSESDRPVHALLFC</sequence>
<reference evidence="3" key="2">
    <citation type="submission" date="2025-08" db="UniProtKB">
        <authorList>
            <consortium name="RefSeq"/>
        </authorList>
    </citation>
    <scope>IDENTIFICATION</scope>
    <source>
        <tissue evidence="3">Whole sample</tissue>
    </source>
</reference>
<dbReference type="OrthoDB" id="6097485at2759"/>
<name>A0A8B8BBT6_CRAVI</name>
<organism evidence="2 3">
    <name type="scientific">Crassostrea virginica</name>
    <name type="common">Eastern oyster</name>
    <dbReference type="NCBI Taxonomy" id="6565"/>
    <lineage>
        <taxon>Eukaryota</taxon>
        <taxon>Metazoa</taxon>
        <taxon>Spiralia</taxon>
        <taxon>Lophotrochozoa</taxon>
        <taxon>Mollusca</taxon>
        <taxon>Bivalvia</taxon>
        <taxon>Autobranchia</taxon>
        <taxon>Pteriomorphia</taxon>
        <taxon>Ostreida</taxon>
        <taxon>Ostreoidea</taxon>
        <taxon>Ostreidae</taxon>
        <taxon>Crassostrea</taxon>
    </lineage>
</organism>
<dbReference type="KEGG" id="cvn:111108541"/>
<dbReference type="SUPFAM" id="SSF55486">
    <property type="entry name" value="Metalloproteases ('zincins'), catalytic domain"/>
    <property type="match status" value="1"/>
</dbReference>
<keyword evidence="2" id="KW-1185">Reference proteome</keyword>
<reference evidence="2" key="1">
    <citation type="submission" date="2024-06" db="UniProtKB">
        <authorList>
            <consortium name="RefSeq"/>
        </authorList>
    </citation>
    <scope>NUCLEOTIDE SEQUENCE [LARGE SCALE GENOMIC DNA]</scope>
</reference>
<evidence type="ECO:0000256" key="1">
    <source>
        <dbReference type="SAM" id="Phobius"/>
    </source>
</evidence>
<gene>
    <name evidence="3" type="primary">LOC111108541</name>
</gene>
<dbReference type="Proteomes" id="UP000694844">
    <property type="component" value="Chromosome 1"/>
</dbReference>
<accession>A0A8B8BBT6</accession>
<evidence type="ECO:0000313" key="2">
    <source>
        <dbReference type="Proteomes" id="UP000694844"/>
    </source>
</evidence>
<keyword evidence="1" id="KW-0812">Transmembrane</keyword>
<proteinExistence type="predicted"/>
<dbReference type="AlphaFoldDB" id="A0A8B8BBT6"/>
<keyword evidence="1" id="KW-1133">Transmembrane helix</keyword>
<keyword evidence="1" id="KW-0472">Membrane</keyword>
<dbReference type="GO" id="GO:0008237">
    <property type="term" value="F:metallopeptidase activity"/>
    <property type="evidence" value="ECO:0007669"/>
    <property type="project" value="InterPro"/>
</dbReference>
<protein>
    <submittedName>
        <fullName evidence="3">Uncharacterized protein LOC111108541</fullName>
    </submittedName>
</protein>
<dbReference type="RefSeq" id="XP_022300224.1">
    <property type="nucleotide sequence ID" value="XM_022444516.1"/>
</dbReference>
<evidence type="ECO:0000313" key="3">
    <source>
        <dbReference type="RefSeq" id="XP_022300224.1"/>
    </source>
</evidence>